<protein>
    <submittedName>
        <fullName evidence="3">Flagellar hook-length control protein FliK</fullName>
    </submittedName>
</protein>
<dbReference type="AlphaFoldDB" id="A0A9X3ANG9"/>
<dbReference type="InterPro" id="IPR038610">
    <property type="entry name" value="FliK-like_C_sf"/>
</dbReference>
<evidence type="ECO:0000259" key="2">
    <source>
        <dbReference type="Pfam" id="PF02120"/>
    </source>
</evidence>
<feature type="compositionally biased region" description="Low complexity" evidence="1">
    <location>
        <begin position="466"/>
        <end position="478"/>
    </location>
</feature>
<dbReference type="Gene3D" id="3.30.750.140">
    <property type="match status" value="1"/>
</dbReference>
<dbReference type="Proteomes" id="UP001155546">
    <property type="component" value="Unassembled WGS sequence"/>
</dbReference>
<gene>
    <name evidence="3" type="ORF">NE535_07415</name>
</gene>
<proteinExistence type="predicted"/>
<evidence type="ECO:0000256" key="1">
    <source>
        <dbReference type="SAM" id="MobiDB-lite"/>
    </source>
</evidence>
<organism evidence="3 4">
    <name type="scientific">Shewanella holmiensis</name>
    <dbReference type="NCBI Taxonomy" id="2952222"/>
    <lineage>
        <taxon>Bacteria</taxon>
        <taxon>Pseudomonadati</taxon>
        <taxon>Pseudomonadota</taxon>
        <taxon>Gammaproteobacteria</taxon>
        <taxon>Alteromonadales</taxon>
        <taxon>Shewanellaceae</taxon>
        <taxon>Shewanella</taxon>
    </lineage>
</organism>
<sequence>MQQMSNILLAGNGTNKSSQVKDTMQVSDNQSFLSVFNQANQTSSFKNADLADTKKTSELSGIMSTEVDLSEPIDEGDVALIFAQLDMALSFDKVKTDGKILPHDDIASNEDQVMLDESVFDSTILPIFDEAFAEDTQAVEAISGSEMITDELFVETIHAPLPEELNAAYLTSLPASQMEQLKTFASLTEAELASLSHDDLAKIVDDFNLQSPVLDDSILDLVDVDLVDADKAIQVAQVTTGFTTVKDVSKESADKFAKQSQSAIAASTSGDKANILGTETDLSGNGATPSLDASNKTQLSVELIKPNAVAAGATSATLDKALIFDGLSTVEESVDTKALQNQSSFTPIHKSDVPQFQLALKQHGESQVQMQEMIQRFSPVMKQQLITMVSNGIQQAEIRLDPPELGHLMVKIQVHGDQTQVQFHVAQTQTRDLIEQAIPRLREMLAQEGLQLADSQVSQGGGGRDGQSQESSQGTSQQHDLDENSALEHTMFQNHSESLQSGIDYYA</sequence>
<dbReference type="PANTHER" id="PTHR37533">
    <property type="entry name" value="FLAGELLAR HOOK-LENGTH CONTROL PROTEIN"/>
    <property type="match status" value="1"/>
</dbReference>
<dbReference type="PANTHER" id="PTHR37533:SF2">
    <property type="entry name" value="FLAGELLAR HOOK-LENGTH CONTROL PROTEIN"/>
    <property type="match status" value="1"/>
</dbReference>
<keyword evidence="3" id="KW-0969">Cilium</keyword>
<dbReference type="Pfam" id="PF02120">
    <property type="entry name" value="Flg_hook"/>
    <property type="match status" value="1"/>
</dbReference>
<name>A0A9X3ANG9_9GAMM</name>
<dbReference type="InterPro" id="IPR021136">
    <property type="entry name" value="Flagellar_hook_control-like_C"/>
</dbReference>
<feature type="region of interest" description="Disordered" evidence="1">
    <location>
        <begin position="455"/>
        <end position="481"/>
    </location>
</feature>
<keyword evidence="3" id="KW-0966">Cell projection</keyword>
<accession>A0A9X3ANG9</accession>
<reference evidence="3" key="1">
    <citation type="journal article" date="2023" name="Int. J. Syst. Evol. Microbiol.">
        <title>&lt;i&gt;Shewanella septentrionalis&lt;/i&gt; sp. nov. and &lt;i&gt;Shewanella holmiensis&lt;/i&gt; sp. nov., isolated from Baltic Sea water and sediments.</title>
        <authorList>
            <person name="Martin-Rodriguez A.J."/>
            <person name="Thorell K."/>
            <person name="Joffre E."/>
            <person name="Jensie-Markopoulos S."/>
            <person name="Moore E.R.B."/>
            <person name="Sjoling A."/>
        </authorList>
    </citation>
    <scope>NUCLEOTIDE SEQUENCE</scope>
    <source>
        <strain evidence="3">SP1S2-7</strain>
    </source>
</reference>
<evidence type="ECO:0000313" key="4">
    <source>
        <dbReference type="Proteomes" id="UP001155546"/>
    </source>
</evidence>
<dbReference type="EMBL" id="JAMTCD010000007">
    <property type="protein sequence ID" value="MCT7941626.1"/>
    <property type="molecule type" value="Genomic_DNA"/>
</dbReference>
<evidence type="ECO:0000313" key="3">
    <source>
        <dbReference type="EMBL" id="MCT7941626.1"/>
    </source>
</evidence>
<dbReference type="CDD" id="cd17470">
    <property type="entry name" value="T3SS_Flik_C"/>
    <property type="match status" value="1"/>
</dbReference>
<comment type="caution">
    <text evidence="3">The sequence shown here is derived from an EMBL/GenBank/DDBJ whole genome shotgun (WGS) entry which is preliminary data.</text>
</comment>
<keyword evidence="4" id="KW-1185">Reference proteome</keyword>
<keyword evidence="3" id="KW-0282">Flagellum</keyword>
<dbReference type="RefSeq" id="WP_261298017.1">
    <property type="nucleotide sequence ID" value="NZ_JAMTCD010000007.1"/>
</dbReference>
<feature type="domain" description="Flagellar hook-length control protein-like C-terminal" evidence="2">
    <location>
        <begin position="383"/>
        <end position="464"/>
    </location>
</feature>
<dbReference type="InterPro" id="IPR052563">
    <property type="entry name" value="FliK"/>
</dbReference>